<proteinExistence type="predicted"/>
<reference evidence="1 2" key="1">
    <citation type="submission" date="2015-10" db="EMBL/GenBank/DDBJ databases">
        <title>Genome analyses suggest a sexual origin of heterokaryosis in a supposedly ancient asexual fungus.</title>
        <authorList>
            <person name="Ropars J."/>
            <person name="Sedzielewska K."/>
            <person name="Noel J."/>
            <person name="Charron P."/>
            <person name="Farinelli L."/>
            <person name="Marton T."/>
            <person name="Kruger M."/>
            <person name="Pelin A."/>
            <person name="Brachmann A."/>
            <person name="Corradi N."/>
        </authorList>
    </citation>
    <scope>NUCLEOTIDE SEQUENCE [LARGE SCALE GENOMIC DNA]</scope>
    <source>
        <strain evidence="1 2">A4</strain>
    </source>
</reference>
<name>A0A2I1GAL0_9GLOM</name>
<protein>
    <submittedName>
        <fullName evidence="1">Uncharacterized protein</fullName>
    </submittedName>
</protein>
<dbReference type="SUPFAM" id="SSF50965">
    <property type="entry name" value="Galactose oxidase, central domain"/>
    <property type="match status" value="1"/>
</dbReference>
<dbReference type="InterPro" id="IPR011043">
    <property type="entry name" value="Gal_Oxase/kelch_b-propeller"/>
</dbReference>
<comment type="caution">
    <text evidence="1">The sequence shown here is derived from an EMBL/GenBank/DDBJ whole genome shotgun (WGS) entry which is preliminary data.</text>
</comment>
<dbReference type="InterPro" id="IPR015915">
    <property type="entry name" value="Kelch-typ_b-propeller"/>
</dbReference>
<keyword evidence="2" id="KW-1185">Reference proteome</keyword>
<dbReference type="AlphaFoldDB" id="A0A2I1GAL0"/>
<dbReference type="EMBL" id="LLXI01000269">
    <property type="protein sequence ID" value="PKY43674.1"/>
    <property type="molecule type" value="Genomic_DNA"/>
</dbReference>
<dbReference type="Proteomes" id="UP000234323">
    <property type="component" value="Unassembled WGS sequence"/>
</dbReference>
<organism evidence="1 2">
    <name type="scientific">Rhizophagus irregularis</name>
    <dbReference type="NCBI Taxonomy" id="588596"/>
    <lineage>
        <taxon>Eukaryota</taxon>
        <taxon>Fungi</taxon>
        <taxon>Fungi incertae sedis</taxon>
        <taxon>Mucoromycota</taxon>
        <taxon>Glomeromycotina</taxon>
        <taxon>Glomeromycetes</taxon>
        <taxon>Glomerales</taxon>
        <taxon>Glomeraceae</taxon>
        <taxon>Rhizophagus</taxon>
    </lineage>
</organism>
<gene>
    <name evidence="1" type="ORF">RhiirA4_442693</name>
</gene>
<dbReference type="Gene3D" id="2.120.10.80">
    <property type="entry name" value="Kelch-type beta propeller"/>
    <property type="match status" value="1"/>
</dbReference>
<evidence type="ECO:0000313" key="1">
    <source>
        <dbReference type="EMBL" id="PKY43674.1"/>
    </source>
</evidence>
<accession>A0A2I1GAL0</accession>
<sequence length="172" mass="19728">MFILNYSEVPYSDKIIKDEQILPNIEKNEVSHIFVIEVVIPNVNKKVFYNFEDFNNQKRSFLKETSGSIPSKRYGLSVVLGLDGKKVIIFGGKGEWSIPIIFGKIPKSRIFHKAHVIGKYMVISFGKYNTYSIIQTWIDYCVNAKILMLIGMGYDKSVESDILLLDISHDIK</sequence>
<evidence type="ECO:0000313" key="2">
    <source>
        <dbReference type="Proteomes" id="UP000234323"/>
    </source>
</evidence>